<dbReference type="EMBL" id="CAWYQH010000046">
    <property type="protein sequence ID" value="CAK8677361.1"/>
    <property type="molecule type" value="Genomic_DNA"/>
</dbReference>
<keyword evidence="2" id="KW-1133">Transmembrane helix</keyword>
<feature type="domain" description="Sushi" evidence="4">
    <location>
        <begin position="329"/>
        <end position="388"/>
    </location>
</feature>
<dbReference type="InterPro" id="IPR000436">
    <property type="entry name" value="Sushi_SCR_CCP_dom"/>
</dbReference>
<evidence type="ECO:0000259" key="4">
    <source>
        <dbReference type="SMART" id="SM00032"/>
    </source>
</evidence>
<accession>A0ABP0FF51</accession>
<feature type="transmembrane region" description="Helical" evidence="2">
    <location>
        <begin position="922"/>
        <end position="944"/>
    </location>
</feature>
<feature type="domain" description="Sushi" evidence="4">
    <location>
        <begin position="699"/>
        <end position="758"/>
    </location>
</feature>
<keyword evidence="2" id="KW-0812">Transmembrane</keyword>
<keyword evidence="2" id="KW-0472">Membrane</keyword>
<keyword evidence="3" id="KW-0732">Signal</keyword>
<evidence type="ECO:0000313" key="5">
    <source>
        <dbReference type="EMBL" id="CAK8677361.1"/>
    </source>
</evidence>
<feature type="domain" description="Sushi" evidence="4">
    <location>
        <begin position="513"/>
        <end position="572"/>
    </location>
</feature>
<gene>
    <name evidence="5" type="ORF">CVLEPA_LOCUS6749</name>
</gene>
<keyword evidence="6" id="KW-1185">Reference proteome</keyword>
<dbReference type="SMART" id="SM00032">
    <property type="entry name" value="CCP"/>
    <property type="match status" value="4"/>
</dbReference>
<keyword evidence="1" id="KW-1015">Disulfide bond</keyword>
<sequence>MMKLKIETFAIILLAVKGAAAITSISTDPPNNPLATGFNNLIVTAQFPTPTSNTDACSWYYGGELDSDGSGASFYSGIFGGCDLPLPGTYDSITCTEQTIDGTSHTITTLTITQPLVAGNVNIEVRCTTAITPGSITRSAQDCPSSLSYGVVVTSSSRTYQASGMFSCTTGDLFYSNGTALPFGDTTCLANAEWNGQNNLQCASATAKISADPPNNPLATGFNNLIVTAQFPTPNDSTEACAWYYGGELDSGSGSGAQFYTGLLGGCVAPSPGTYDSITCTEQTIDGTSQIITTLTITQPLVAGNVNIEVRCVISTNTPGPIPRTVQDCPSSLSYGVVITSSFRTYQASGKFSCPTGDLFYSNGTAPSSSNTICLANAQWLAQDNLQCTGASPGTKISTNPPNNPLATGFNNFIVTAQFPTPKDTSDQCTWFYGGELDSGSGASFYSGAFGCDPPAPGTYDTITCTEQTIDGTNHIITTLTISQPLVAGDVNIEVRCSLAATPGPITRTVQDCPSSLSYGVVITSSSRTYQASGMVSCPTGDLFYSNGTAPSSSNTMCLANAQWLAQHDLQCTGASPGTKISTNPSNNPLATGFNNLIVTAQFPTPTDSTEACSWLYGGELGSGSGAQFYSGVFGGCVVPSPGTYDSITCTEQTIDGASHMITTLTITQPLVAGNLNIEVRCAIAVIIPGSVTRLVQDCPSSLPYAVVVTSSSQTYQASGMFSCPTGDLFYSNGTALPSGDTVCLANAEWSGQDTLQCWSASDPFMTGNLIVPEGDTTSLNCNYDETVFPEVTSSIFYFDELGYIVSKGEMFHLKLEKEDNMKPISCQVVTPYTQIYNDTGRSRVEHVNVQYKAVSNDGKDIVFSNGYEQHYLYTRNQVTSSDEGTYKLTLSHLLPPYNYTIEFDITVVNIYPLPTPDKTGAIVGGTVAAVALICITVVVALYITTRQPTKNGKSNTS</sequence>
<comment type="caution">
    <text evidence="5">The sequence shown here is derived from an EMBL/GenBank/DDBJ whole genome shotgun (WGS) entry which is preliminary data.</text>
</comment>
<reference evidence="5 6" key="1">
    <citation type="submission" date="2024-02" db="EMBL/GenBank/DDBJ databases">
        <authorList>
            <person name="Daric V."/>
            <person name="Darras S."/>
        </authorList>
    </citation>
    <scope>NUCLEOTIDE SEQUENCE [LARGE SCALE GENOMIC DNA]</scope>
</reference>
<evidence type="ECO:0000256" key="1">
    <source>
        <dbReference type="ARBA" id="ARBA00023157"/>
    </source>
</evidence>
<feature type="signal peptide" evidence="3">
    <location>
        <begin position="1"/>
        <end position="21"/>
    </location>
</feature>
<protein>
    <recommendedName>
        <fullName evidence="4">Sushi domain-containing protein</fullName>
    </recommendedName>
</protein>
<proteinExistence type="predicted"/>
<dbReference type="Proteomes" id="UP001642483">
    <property type="component" value="Unassembled WGS sequence"/>
</dbReference>
<feature type="chain" id="PRO_5045476540" description="Sushi domain-containing protein" evidence="3">
    <location>
        <begin position="22"/>
        <end position="958"/>
    </location>
</feature>
<evidence type="ECO:0000313" key="6">
    <source>
        <dbReference type="Proteomes" id="UP001642483"/>
    </source>
</evidence>
<feature type="domain" description="Sushi" evidence="4">
    <location>
        <begin position="143"/>
        <end position="202"/>
    </location>
</feature>
<evidence type="ECO:0000256" key="2">
    <source>
        <dbReference type="SAM" id="Phobius"/>
    </source>
</evidence>
<evidence type="ECO:0000256" key="3">
    <source>
        <dbReference type="SAM" id="SignalP"/>
    </source>
</evidence>
<name>A0ABP0FF51_CLALP</name>
<organism evidence="5 6">
    <name type="scientific">Clavelina lepadiformis</name>
    <name type="common">Light-bulb sea squirt</name>
    <name type="synonym">Ascidia lepadiformis</name>
    <dbReference type="NCBI Taxonomy" id="159417"/>
    <lineage>
        <taxon>Eukaryota</taxon>
        <taxon>Metazoa</taxon>
        <taxon>Chordata</taxon>
        <taxon>Tunicata</taxon>
        <taxon>Ascidiacea</taxon>
        <taxon>Aplousobranchia</taxon>
        <taxon>Clavelinidae</taxon>
        <taxon>Clavelina</taxon>
    </lineage>
</organism>